<evidence type="ECO:0000256" key="20">
    <source>
        <dbReference type="ARBA" id="ARBA00022879"/>
    </source>
</evidence>
<keyword evidence="30" id="KW-0449">Lipoprotein</keyword>
<dbReference type="InterPro" id="IPR036377">
    <property type="entry name" value="Gp120_core_sf"/>
</dbReference>
<keyword evidence="21" id="KW-1164">Virus endocytosis by host</keyword>
<dbReference type="SUPFAM" id="SSF58069">
    <property type="entry name" value="Virus ectodomain"/>
    <property type="match status" value="1"/>
</dbReference>
<keyword evidence="23 32" id="KW-1039">Host endosome</keyword>
<evidence type="ECO:0000256" key="25">
    <source>
        <dbReference type="ARBA" id="ARBA00023136"/>
    </source>
</evidence>
<evidence type="ECO:0000256" key="8">
    <source>
        <dbReference type="ARBA" id="ARBA00022510"/>
    </source>
</evidence>
<keyword evidence="31 32" id="KW-1160">Virus entry into host cell</keyword>
<evidence type="ECO:0000256" key="26">
    <source>
        <dbReference type="ARBA" id="ARBA00023139"/>
    </source>
</evidence>
<reference evidence="35" key="2">
    <citation type="submission" date="2012-11" db="EMBL/GenBank/DDBJ databases">
        <authorList>
            <person name="Buckheit Sturdevant C."/>
            <person name="Dow A."/>
            <person name="Jabara C.B."/>
            <person name="Joseph S.B."/>
            <person name="Schnell G."/>
            <person name="Takamune N."/>
            <person name="Mallewa M."/>
            <person name="Heyderman R.S."/>
            <person name="Van Rie A."/>
            <person name="Swanstrom R."/>
        </authorList>
    </citation>
    <scope>NUCLEOTIDE SEQUENCE</scope>
    <source>
        <strain evidence="35">4013_Plasma_Visit1_amplicon9</strain>
    </source>
</reference>
<evidence type="ECO:0000256" key="21">
    <source>
        <dbReference type="ARBA" id="ARBA00022890"/>
    </source>
</evidence>
<keyword evidence="16" id="KW-0732">Signal</keyword>
<evidence type="ECO:0000256" key="23">
    <source>
        <dbReference type="ARBA" id="ARBA00023046"/>
    </source>
</evidence>
<evidence type="ECO:0000256" key="15">
    <source>
        <dbReference type="ARBA" id="ARBA00022703"/>
    </source>
</evidence>
<dbReference type="GO" id="GO:0020002">
    <property type="term" value="C:host cell plasma membrane"/>
    <property type="evidence" value="ECO:0007669"/>
    <property type="project" value="UniProtKB-SubCell"/>
</dbReference>
<keyword evidence="29" id="KW-0899">Viral immunoevasion</keyword>
<evidence type="ECO:0000256" key="24">
    <source>
        <dbReference type="ARBA" id="ARBA00023054"/>
    </source>
</evidence>
<dbReference type="GO" id="GO:0039654">
    <property type="term" value="P:fusion of virus membrane with host endosome membrane"/>
    <property type="evidence" value="ECO:0007669"/>
    <property type="project" value="UniProtKB-KW"/>
</dbReference>
<comment type="caution">
    <text evidence="32">Lacks conserved residue(s) required for the propagation of feature annotation.</text>
</comment>
<organismHost>
    <name type="scientific">Homo sapiens</name>
    <name type="common">Human</name>
    <dbReference type="NCBI Taxonomy" id="9606"/>
</organismHost>
<evidence type="ECO:0000256" key="31">
    <source>
        <dbReference type="ARBA" id="ARBA00023296"/>
    </source>
</evidence>
<keyword evidence="10" id="KW-1165">Clathrin-mediated endocytosis of virus by host</keyword>
<keyword evidence="12 32" id="KW-1162">Viral penetration into host cytoplasm</keyword>
<feature type="transmembrane region" description="Helical" evidence="32">
    <location>
        <begin position="20"/>
        <end position="41"/>
    </location>
</feature>
<reference evidence="35" key="1">
    <citation type="journal article" date="2012" name="PLoS Pathog.">
        <title>Central Nervous System Compartmentalization of HIV-1 Subtype C Variants Early and Late in Infection in Young Children.</title>
        <authorList>
            <person name="Sturdevant C.B."/>
            <person name="Dow A."/>
            <person name="Jabara C.B."/>
            <person name="Joseph S.B."/>
            <person name="Schnell G."/>
            <person name="Takamune N."/>
            <person name="Mallewa M."/>
            <person name="Heyderman R.S."/>
            <person name="Van Rie A."/>
            <person name="Swanstrom R."/>
        </authorList>
    </citation>
    <scope>NUCLEOTIDE SEQUENCE</scope>
    <source>
        <strain evidence="35">4013_Plasma_Visit1_amplicon9</strain>
    </source>
</reference>
<keyword evidence="18 32" id="KW-0946">Virion</keyword>
<dbReference type="EMBL" id="KC186729">
    <property type="protein sequence ID" value="AGC80564.1"/>
    <property type="molecule type" value="Genomic_RNA"/>
</dbReference>
<protein>
    <recommendedName>
        <fullName evidence="32">Envelope glycoprotein gp160</fullName>
    </recommendedName>
    <component>
        <recommendedName>
            <fullName evidence="32">Surface protein gp120</fullName>
            <shortName evidence="32">SU</shortName>
        </recommendedName>
        <alternativeName>
            <fullName evidence="32">Glycoprotein 120</fullName>
            <shortName evidence="32">gp120</shortName>
        </alternativeName>
    </component>
    <component>
        <recommendedName>
            <fullName evidence="32">Transmembrane protein gp41</fullName>
            <shortName evidence="32">TM</shortName>
        </recommendedName>
    </component>
</protein>
<dbReference type="CDD" id="cd09909">
    <property type="entry name" value="HIV-1-like_HR1-HR2"/>
    <property type="match status" value="1"/>
</dbReference>
<proteinExistence type="predicted"/>
<organism evidence="35">
    <name type="scientific">Human immunodeficiency virus type 1</name>
    <name type="common">HIV-1</name>
    <dbReference type="NCBI Taxonomy" id="11676"/>
    <lineage>
        <taxon>Viruses</taxon>
        <taxon>Riboviria</taxon>
        <taxon>Pararnavirae</taxon>
        <taxon>Artverviricota</taxon>
        <taxon>Revtraviricetes</taxon>
        <taxon>Ortervirales</taxon>
        <taxon>Retroviridae</taxon>
        <taxon>Orthoretrovirinae</taxon>
        <taxon>Lentivirus</taxon>
        <taxon>Lentivirus humimdef1</taxon>
    </lineage>
</organism>
<evidence type="ECO:0000256" key="16">
    <source>
        <dbReference type="ARBA" id="ARBA00022729"/>
    </source>
</evidence>
<evidence type="ECO:0000256" key="19">
    <source>
        <dbReference type="ARBA" id="ARBA00022870"/>
    </source>
</evidence>
<keyword evidence="26" id="KW-0564">Palmitate</keyword>
<dbReference type="GO" id="GO:0005198">
    <property type="term" value="F:structural molecule activity"/>
    <property type="evidence" value="ECO:0007669"/>
    <property type="project" value="InterPro"/>
</dbReference>
<dbReference type="FunFam" id="1.10.287.210:FF:000001">
    <property type="entry name" value="Envelope glycoprotein gp160"/>
    <property type="match status" value="1"/>
</dbReference>
<keyword evidence="28" id="KW-0325">Glycoprotein</keyword>
<keyword evidence="24" id="KW-0175">Coiled coil</keyword>
<accession>L7WEB2</accession>
<name>L7WEB2_HV1</name>
<evidence type="ECO:0000256" key="10">
    <source>
        <dbReference type="ARBA" id="ARBA00022570"/>
    </source>
</evidence>
<keyword evidence="19 32" id="KW-1043">Host membrane</keyword>
<evidence type="ECO:0000256" key="11">
    <source>
        <dbReference type="ARBA" id="ARBA00022581"/>
    </source>
</evidence>
<keyword evidence="9 32" id="KW-1032">Host cell membrane</keyword>
<keyword evidence="14 32" id="KW-0812">Transmembrane</keyword>
<evidence type="ECO:0000256" key="13">
    <source>
        <dbReference type="ARBA" id="ARBA00022685"/>
    </source>
</evidence>
<dbReference type="FunFam" id="1.20.5.490:FF:000001">
    <property type="entry name" value="Envelope glycoprotein gp160"/>
    <property type="match status" value="1"/>
</dbReference>
<dbReference type="GO" id="GO:0055036">
    <property type="term" value="C:virion membrane"/>
    <property type="evidence" value="ECO:0007669"/>
    <property type="project" value="UniProtKB-SubCell"/>
</dbReference>
<comment type="subunit">
    <text evidence="32">The mature envelope protein (Env) consists of a homotrimer of non-covalently associated gp120-gp41 heterodimers. The resulting complex protrudes from the virus surface as a spike.</text>
</comment>
<feature type="domain" description="Human immunodeficiency virus 1 envelope glycoprotein Gp120" evidence="33">
    <location>
        <begin position="33"/>
        <end position="140"/>
    </location>
</feature>
<evidence type="ECO:0000256" key="22">
    <source>
        <dbReference type="ARBA" id="ARBA00022989"/>
    </source>
</evidence>
<evidence type="ECO:0000256" key="3">
    <source>
        <dbReference type="ARBA" id="ARBA00004505"/>
    </source>
</evidence>
<dbReference type="Gene3D" id="1.10.287.210">
    <property type="match status" value="1"/>
</dbReference>
<dbReference type="GO" id="GO:0044175">
    <property type="term" value="C:host cell endosome membrane"/>
    <property type="evidence" value="ECO:0007669"/>
    <property type="project" value="UniProtKB-SubCell"/>
</dbReference>
<evidence type="ECO:0000256" key="30">
    <source>
        <dbReference type="ARBA" id="ARBA00023288"/>
    </source>
</evidence>
<comment type="domain">
    <text evidence="32">The 17 amino acids long immunosuppressive region is present in many retroviral envelope proteins. Synthetic peptides derived from this relatively conserved sequence inhibit immune function in vitro and in vivo.</text>
</comment>
<dbReference type="GO" id="GO:0075512">
    <property type="term" value="P:clathrin-dependent endocytosis of virus by host cell"/>
    <property type="evidence" value="ECO:0007669"/>
    <property type="project" value="UniProtKB-KW"/>
</dbReference>
<keyword evidence="27" id="KW-1015">Disulfide bond</keyword>
<keyword evidence="15 32" id="KW-0053">Apoptosis</keyword>
<dbReference type="InterPro" id="IPR000777">
    <property type="entry name" value="HIV1_Gp120"/>
</dbReference>
<dbReference type="FunFam" id="2.170.40.20:FF:000002">
    <property type="entry name" value="Envelope glycoprotein gp160"/>
    <property type="match status" value="1"/>
</dbReference>
<evidence type="ECO:0000259" key="33">
    <source>
        <dbReference type="Pfam" id="PF00516"/>
    </source>
</evidence>
<dbReference type="Gene3D" id="2.170.40.20">
    <property type="entry name" value="Human immunodeficiency virus 1, Gp160, envelope glycoprotein"/>
    <property type="match status" value="3"/>
</dbReference>
<keyword evidence="11 32" id="KW-0945">Host-virus interaction</keyword>
<evidence type="ECO:0000256" key="9">
    <source>
        <dbReference type="ARBA" id="ARBA00022511"/>
    </source>
</evidence>
<evidence type="ECO:0000256" key="27">
    <source>
        <dbReference type="ARBA" id="ARBA00023157"/>
    </source>
</evidence>
<gene>
    <name evidence="35" type="primary">env</name>
</gene>
<evidence type="ECO:0000313" key="35">
    <source>
        <dbReference type="EMBL" id="AGC80564.1"/>
    </source>
</evidence>
<evidence type="ECO:0000256" key="6">
    <source>
        <dbReference type="ARBA" id="ARBA00004650"/>
    </source>
</evidence>
<keyword evidence="25 32" id="KW-0472">Membrane</keyword>
<evidence type="ECO:0000256" key="18">
    <source>
        <dbReference type="ARBA" id="ARBA00022844"/>
    </source>
</evidence>
<keyword evidence="13 32" id="KW-0165">Cleavage on pair of basic residues</keyword>
<feature type="domain" description="Human immunodeficiency virus 1 envelope glycoprotein Gp120" evidence="33">
    <location>
        <begin position="284"/>
        <end position="425"/>
    </location>
</feature>
<comment type="subcellular location">
    <subcellularLocation>
        <location evidence="3">Host cell membrane</location>
        <topology evidence="3">Peripheral membrane protein</topology>
    </subcellularLocation>
    <subcellularLocation>
        <location evidence="1">Host cell membrane</location>
        <topology evidence="1">Single-pass type I membrane protein</topology>
    </subcellularLocation>
    <subcellularLocation>
        <location evidence="2">Host endosome membrane</location>
        <topology evidence="2">Peripheral membrane protein</topology>
    </subcellularLocation>
    <subcellularLocation>
        <location evidence="5">Host endosome membrane</location>
        <topology evidence="5">Single-pass type I membrane protein</topology>
    </subcellularLocation>
    <subcellularLocation>
        <location evidence="6">Virion membrane</location>
        <topology evidence="6">Peripheral membrane protein</topology>
    </subcellularLocation>
    <subcellularLocation>
        <location evidence="4">Virion membrane</location>
        <topology evidence="4">Single-pass type I membrane protein</topology>
    </subcellularLocation>
</comment>
<keyword evidence="20 32" id="KW-0261">Viral envelope protein</keyword>
<evidence type="ECO:0000256" key="4">
    <source>
        <dbReference type="ARBA" id="ARBA00004563"/>
    </source>
</evidence>
<evidence type="ECO:0000256" key="2">
    <source>
        <dbReference type="ARBA" id="ARBA00004433"/>
    </source>
</evidence>
<dbReference type="InterPro" id="IPR000328">
    <property type="entry name" value="GP41-like"/>
</dbReference>
<evidence type="ECO:0000256" key="7">
    <source>
        <dbReference type="ARBA" id="ARBA00022506"/>
    </source>
</evidence>
<evidence type="ECO:0000256" key="32">
    <source>
        <dbReference type="RuleBase" id="RU363095"/>
    </source>
</evidence>
<dbReference type="GO" id="GO:0019031">
    <property type="term" value="C:viral envelope"/>
    <property type="evidence" value="ECO:0007669"/>
    <property type="project" value="UniProtKB-KW"/>
</dbReference>
<feature type="domain" description="Retroviral envelope protein GP41-like" evidence="34">
    <location>
        <begin position="442"/>
        <end position="633"/>
    </location>
</feature>
<feature type="domain" description="Human immunodeficiency virus 1 envelope glycoprotein Gp120" evidence="33">
    <location>
        <begin position="141"/>
        <end position="282"/>
    </location>
</feature>
<evidence type="ECO:0000259" key="34">
    <source>
        <dbReference type="Pfam" id="PF00517"/>
    </source>
</evidence>
<evidence type="ECO:0000256" key="28">
    <source>
        <dbReference type="ARBA" id="ARBA00023180"/>
    </source>
</evidence>
<sequence length="775" mass="87991">MRVRGILRSYQQWWTLGILGFWMLMICSVWGNLWVTVYYGVPVWKEAKTTLFCASDAKAYEKEVHNIWATHACVPTDPSPQELVLENVTENFNMWKNDMVDQMHEDIISLWDQSLKPCVKLTPLCVTLHCTNVNASDNANSTTYGEDMKNCSFNATTEVRDKKRKEYALFYRLDLVSLDENNSDYRLINCNTSAITQACPKVSFDPIPIHYCAPAGYAILKCNNKTFSGTGPCSNVSTVQCTHGIKPVVSTQLLLNGSLAEGEIVIRSENLTNNAKTIIVHLPNKTIQFTPSSGGDLEITTHSFNCRGEFFYCNTSQLFNITNTSTEIILQCRIKQIINMWQEVGRAMYAPPIEGNITCKSNITGLLLTRDGGDTDNTTEIFRPGGGDMRDNWRSELYKYKVVEIKPLGVAPTEAKRRVVEREKRGIGAVFLGFLGAAGSTMGAASITLTVQVRQLLSGIVQQQSNLLRAIEAQQHMLQLTVWGIKQLQARVLAIERYLQDQQLLGMWGCSGKLICTTDVPWNSSWSNKSLTDIWDNMTWMQWDKEISNYTNTIYKLLEVSQNQQEQNEKDLLALDRWKNLWNWFDITNWLWYIKIFIMIVGGLVGLRIIFAVLSIVNRVRQGYSPLSFQTLTPNPRELDRLGRIEEEGGEQDRDRSIRLVNGFLALAWDDLRSLCLFSYHRLRDCILIVARAVELLGRSSLRGLQRGWETLKYLGSLVQYWGLELKKSAISLLDTVAIATAEGTDRIIELVQRIGRGIYNIPTRIRQGFEAALQ</sequence>
<evidence type="ECO:0000256" key="12">
    <source>
        <dbReference type="ARBA" id="ARBA00022595"/>
    </source>
</evidence>
<keyword evidence="17 32" id="KW-1161">Viral attachment to host cell</keyword>
<dbReference type="Gene3D" id="1.20.5.490">
    <property type="entry name" value="Single helix bin"/>
    <property type="match status" value="1"/>
</dbReference>
<dbReference type="Pfam" id="PF00516">
    <property type="entry name" value="GP120"/>
    <property type="match status" value="3"/>
</dbReference>
<keyword evidence="8" id="KW-1170">Fusion of virus membrane with host endosomal membrane</keyword>
<evidence type="ECO:0000256" key="14">
    <source>
        <dbReference type="ARBA" id="ARBA00022692"/>
    </source>
</evidence>
<keyword evidence="7 32" id="KW-1168">Fusion of virus membrane with host membrane</keyword>
<dbReference type="Pfam" id="PF00517">
    <property type="entry name" value="GP41"/>
    <property type="match status" value="1"/>
</dbReference>
<dbReference type="GO" id="GO:0019062">
    <property type="term" value="P:virion attachment to host cell"/>
    <property type="evidence" value="ECO:0007669"/>
    <property type="project" value="UniProtKB-UniRule"/>
</dbReference>
<feature type="transmembrane region" description="Helical" evidence="32">
    <location>
        <begin position="426"/>
        <end position="449"/>
    </location>
</feature>
<dbReference type="SUPFAM" id="SSF56502">
    <property type="entry name" value="gp120 core"/>
    <property type="match status" value="1"/>
</dbReference>
<feature type="transmembrane region" description="Helical" evidence="32">
    <location>
        <begin position="590"/>
        <end position="617"/>
    </location>
</feature>
<evidence type="ECO:0000256" key="29">
    <source>
        <dbReference type="ARBA" id="ARBA00023280"/>
    </source>
</evidence>
<evidence type="ECO:0000256" key="17">
    <source>
        <dbReference type="ARBA" id="ARBA00022804"/>
    </source>
</evidence>
<evidence type="ECO:0000256" key="1">
    <source>
        <dbReference type="ARBA" id="ARBA00004402"/>
    </source>
</evidence>
<keyword evidence="22 32" id="KW-1133">Transmembrane helix</keyword>
<evidence type="ECO:0000256" key="5">
    <source>
        <dbReference type="ARBA" id="ARBA00004578"/>
    </source>
</evidence>